<reference evidence="2" key="1">
    <citation type="submission" date="2019-08" db="EMBL/GenBank/DDBJ databases">
        <title>The improved chromosome-level genome for the pearl oyster Pinctada fucata martensii using PacBio sequencing and Hi-C.</title>
        <authorList>
            <person name="Zheng Z."/>
        </authorList>
    </citation>
    <scope>NUCLEOTIDE SEQUENCE</scope>
    <source>
        <strain evidence="2">ZZ-2019</strain>
        <tissue evidence="2">Adductor muscle</tissue>
    </source>
</reference>
<evidence type="ECO:0000256" key="1">
    <source>
        <dbReference type="SAM" id="SignalP"/>
    </source>
</evidence>
<keyword evidence="3" id="KW-1185">Reference proteome</keyword>
<name>A0AA89BTC1_PINIB</name>
<dbReference type="InterPro" id="IPR039051">
    <property type="entry name" value="SE-CTX-like"/>
</dbReference>
<dbReference type="PANTHER" id="PTHR40472">
    <property type="entry name" value="RICIN B-TYPE LECTIN DOMAIN-CONTAINING PROTEIN"/>
    <property type="match status" value="1"/>
</dbReference>
<feature type="signal peptide" evidence="1">
    <location>
        <begin position="1"/>
        <end position="24"/>
    </location>
</feature>
<dbReference type="Proteomes" id="UP001186944">
    <property type="component" value="Unassembled WGS sequence"/>
</dbReference>
<dbReference type="PANTHER" id="PTHR40472:SF6">
    <property type="entry name" value="RICIN B-TYPE LECTIN DOMAIN-CONTAINING PROTEIN"/>
    <property type="match status" value="1"/>
</dbReference>
<evidence type="ECO:0000313" key="3">
    <source>
        <dbReference type="Proteomes" id="UP001186944"/>
    </source>
</evidence>
<keyword evidence="1" id="KW-0732">Signal</keyword>
<protein>
    <submittedName>
        <fullName evidence="2">Uncharacterized protein</fullName>
    </submittedName>
</protein>
<gene>
    <name evidence="2" type="ORF">FSP39_019171</name>
</gene>
<accession>A0AA89BTC1</accession>
<dbReference type="EMBL" id="VSWD01000009">
    <property type="protein sequence ID" value="KAK3093715.1"/>
    <property type="molecule type" value="Genomic_DNA"/>
</dbReference>
<dbReference type="AlphaFoldDB" id="A0AA89BTC1"/>
<proteinExistence type="predicted"/>
<comment type="caution">
    <text evidence="2">The sequence shown here is derived from an EMBL/GenBank/DDBJ whole genome shotgun (WGS) entry which is preliminary data.</text>
</comment>
<evidence type="ECO:0000313" key="2">
    <source>
        <dbReference type="EMBL" id="KAK3093715.1"/>
    </source>
</evidence>
<organism evidence="2 3">
    <name type="scientific">Pinctada imbricata</name>
    <name type="common">Atlantic pearl-oyster</name>
    <name type="synonym">Pinctada martensii</name>
    <dbReference type="NCBI Taxonomy" id="66713"/>
    <lineage>
        <taxon>Eukaryota</taxon>
        <taxon>Metazoa</taxon>
        <taxon>Spiralia</taxon>
        <taxon>Lophotrochozoa</taxon>
        <taxon>Mollusca</taxon>
        <taxon>Bivalvia</taxon>
        <taxon>Autobranchia</taxon>
        <taxon>Pteriomorphia</taxon>
        <taxon>Pterioida</taxon>
        <taxon>Pterioidea</taxon>
        <taxon>Pteriidae</taxon>
        <taxon>Pinctada</taxon>
    </lineage>
</organism>
<sequence length="454" mass="51979">MGTNFILITLMWIIFVIVCKKGDCGESNKTLSEGELKQAKIDQRNSFNKGIGTLRDVSLAGNLATEMFANKRKNSFAKQLSKVTGNLKTTLGLFGGVLSFAAVIFPGVGQNKQLEYMKAKFADVDAKFGQVFNRFADTMNLIQSTGIKNEYHKHEIKIISLSHLLNNYLRAKPSTARVYKYKFVQRYVHGAATAIYQGMMGRSHLSSDIPRTMMKYSKYHRQKVRDLMLGMYNLMAQGAKVDIAFQKFTHENDDSYEKVKAEEWKEKLQSVSDRILSIDKEVVAAWKSRAKEDIVYYLAEWKNNANRYVADQLFSFLKDKYGWRVWHVLVFNDTLWEEDDYKLLNCDGYTFHGKFGRIVLVSSKDQNEDAICKITPREMLETTETKIPDTSSTYSDTDMNALHIFQSMDKRLKDCGSTLDVGVIRRQGSDAQHAGPPERLIVVRKEKFELHVFG</sequence>
<feature type="chain" id="PRO_5041743065" evidence="1">
    <location>
        <begin position="25"/>
        <end position="454"/>
    </location>
</feature>